<evidence type="ECO:0000313" key="1">
    <source>
        <dbReference type="EMBL" id="KAG5397505.1"/>
    </source>
</evidence>
<dbReference type="EMBL" id="JADBGQ010000005">
    <property type="protein sequence ID" value="KAG5397505.1"/>
    <property type="molecule type" value="Genomic_DNA"/>
</dbReference>
<name>A0ABQ7MGD2_BRACM</name>
<keyword evidence="2" id="KW-1185">Reference proteome</keyword>
<sequence length="172" mass="19528">MLLAAYASSKEVIYITTTHIQKSSLDCEASNFRELNHIYTRKNQIVIITSIIPRLHEGKLSLTTTPGSRFYLTTILEDIFINTLFINNQKTILALSLSLSRVPLFFLSLSRDLFSSSLPLIHRRSTISLSRYFFFLSASDSPEIHHLSHSTGSLRFTLSTPTSFPEVVFKLI</sequence>
<proteinExistence type="predicted"/>
<evidence type="ECO:0000313" key="2">
    <source>
        <dbReference type="Proteomes" id="UP000823674"/>
    </source>
</evidence>
<accession>A0ABQ7MGD2</accession>
<reference evidence="1 2" key="1">
    <citation type="submission" date="2021-03" db="EMBL/GenBank/DDBJ databases">
        <authorList>
            <person name="King G.J."/>
            <person name="Bancroft I."/>
            <person name="Baten A."/>
            <person name="Bloomfield J."/>
            <person name="Borpatragohain P."/>
            <person name="He Z."/>
            <person name="Irish N."/>
            <person name="Irwin J."/>
            <person name="Liu K."/>
            <person name="Mauleon R.P."/>
            <person name="Moore J."/>
            <person name="Morris R."/>
            <person name="Ostergaard L."/>
            <person name="Wang B."/>
            <person name="Wells R."/>
        </authorList>
    </citation>
    <scope>NUCLEOTIDE SEQUENCE [LARGE SCALE GENOMIC DNA]</scope>
    <source>
        <strain evidence="1">R-o-18</strain>
        <tissue evidence="1">Leaf</tissue>
    </source>
</reference>
<organism evidence="1 2">
    <name type="scientific">Brassica rapa subsp. trilocularis</name>
    <dbReference type="NCBI Taxonomy" id="1813537"/>
    <lineage>
        <taxon>Eukaryota</taxon>
        <taxon>Viridiplantae</taxon>
        <taxon>Streptophyta</taxon>
        <taxon>Embryophyta</taxon>
        <taxon>Tracheophyta</taxon>
        <taxon>Spermatophyta</taxon>
        <taxon>Magnoliopsida</taxon>
        <taxon>eudicotyledons</taxon>
        <taxon>Gunneridae</taxon>
        <taxon>Pentapetalae</taxon>
        <taxon>rosids</taxon>
        <taxon>malvids</taxon>
        <taxon>Brassicales</taxon>
        <taxon>Brassicaceae</taxon>
        <taxon>Brassiceae</taxon>
        <taxon>Brassica</taxon>
    </lineage>
</organism>
<comment type="caution">
    <text evidence="1">The sequence shown here is derived from an EMBL/GenBank/DDBJ whole genome shotgun (WGS) entry which is preliminary data.</text>
</comment>
<protein>
    <submittedName>
        <fullName evidence="1">Uncharacterized protein</fullName>
    </submittedName>
</protein>
<dbReference type="Proteomes" id="UP000823674">
    <property type="component" value="Chromosome A05"/>
</dbReference>
<gene>
    <name evidence="1" type="primary">A05g505150.1_BraROA</name>
    <name evidence="1" type="ORF">IGI04_019319</name>
</gene>